<gene>
    <name evidence="2" type="ORF">GCL57_07660</name>
</gene>
<evidence type="ECO:0000313" key="2">
    <source>
        <dbReference type="EMBL" id="KAB8030842.1"/>
    </source>
</evidence>
<name>A0A833JDM4_9BACT</name>
<feature type="chain" id="PRO_5032594286" evidence="1">
    <location>
        <begin position="19"/>
        <end position="291"/>
    </location>
</feature>
<evidence type="ECO:0000256" key="1">
    <source>
        <dbReference type="SAM" id="SignalP"/>
    </source>
</evidence>
<organism evidence="2 3">
    <name type="scientific">Fluviispira multicolorata</name>
    <dbReference type="NCBI Taxonomy" id="2654512"/>
    <lineage>
        <taxon>Bacteria</taxon>
        <taxon>Pseudomonadati</taxon>
        <taxon>Bdellovibrionota</taxon>
        <taxon>Oligoflexia</taxon>
        <taxon>Silvanigrellales</taxon>
        <taxon>Silvanigrellaceae</taxon>
        <taxon>Fluviispira</taxon>
    </lineage>
</organism>
<comment type="caution">
    <text evidence="2">The sequence shown here is derived from an EMBL/GenBank/DDBJ whole genome shotgun (WGS) entry which is preliminary data.</text>
</comment>
<keyword evidence="3" id="KW-1185">Reference proteome</keyword>
<sequence>MKKIILVSCFFLSLSASARNLKDIISSGVFYAAVLNPEKDEFDTSKSIEKNKLINKFFENYTLRKFNKKISIKYIYANKFSEFWTNKNGVIIKEDTYSPNLFKSADAYFEFMSMSDWRVNKATPVSIFKSNLSLVCNFKPDNTDSNLKSIALIMKVMYDKTVNFIAIKHTKLDNSLERLKIPQNRIMYVNSRLGLVNGMLQTNKRECTLAETMLVLNLITKGKIYFIGQVTPYKNRALAWWIEKNNLELRDFIQELTSQLKNSAEWDTIFLELFGVKYNLYDFIMRNSDEN</sequence>
<dbReference type="AlphaFoldDB" id="A0A833JDM4"/>
<proteinExistence type="predicted"/>
<feature type="signal peptide" evidence="1">
    <location>
        <begin position="1"/>
        <end position="18"/>
    </location>
</feature>
<evidence type="ECO:0000313" key="3">
    <source>
        <dbReference type="Proteomes" id="UP000442694"/>
    </source>
</evidence>
<protein>
    <submittedName>
        <fullName evidence="2">Uncharacterized protein</fullName>
    </submittedName>
</protein>
<accession>A0A833JDM4</accession>
<dbReference type="EMBL" id="WFLN01000006">
    <property type="protein sequence ID" value="KAB8030842.1"/>
    <property type="molecule type" value="Genomic_DNA"/>
</dbReference>
<keyword evidence="1" id="KW-0732">Signal</keyword>
<dbReference type="Proteomes" id="UP000442694">
    <property type="component" value="Unassembled WGS sequence"/>
</dbReference>
<dbReference type="RefSeq" id="WP_152212769.1">
    <property type="nucleotide sequence ID" value="NZ_WFLN01000006.1"/>
</dbReference>
<reference evidence="2 3" key="1">
    <citation type="submission" date="2019-10" db="EMBL/GenBank/DDBJ databases">
        <title>New genus of Silvanigrellaceae.</title>
        <authorList>
            <person name="Pitt A."/>
            <person name="Hahn M.W."/>
        </authorList>
    </citation>
    <scope>NUCLEOTIDE SEQUENCE [LARGE SCALE GENOMIC DNA]</scope>
    <source>
        <strain evidence="2 3">33A1-SZDP</strain>
    </source>
</reference>